<evidence type="ECO:0000256" key="1">
    <source>
        <dbReference type="ARBA" id="ARBA00006342"/>
    </source>
</evidence>
<dbReference type="PANTHER" id="PTHR35579">
    <property type="entry name" value="CRISPR SYSTEM CMS ENDORIBONUCLEASE CSM3"/>
    <property type="match status" value="1"/>
</dbReference>
<evidence type="ECO:0000256" key="6">
    <source>
        <dbReference type="ARBA" id="ARBA00022884"/>
    </source>
</evidence>
<evidence type="ECO:0000313" key="11">
    <source>
        <dbReference type="Proteomes" id="UP001597475"/>
    </source>
</evidence>
<comment type="caution">
    <text evidence="10">The sequence shown here is derived from an EMBL/GenBank/DDBJ whole genome shotgun (WGS) entry which is preliminary data.</text>
</comment>
<evidence type="ECO:0000259" key="9">
    <source>
        <dbReference type="Pfam" id="PF03787"/>
    </source>
</evidence>
<keyword evidence="3" id="KW-0540">Nuclease</keyword>
<reference evidence="11" key="1">
    <citation type="journal article" date="2019" name="Int. J. Syst. Evol. Microbiol.">
        <title>The Global Catalogue of Microorganisms (GCM) 10K type strain sequencing project: providing services to taxonomists for standard genome sequencing and annotation.</title>
        <authorList>
            <consortium name="The Broad Institute Genomics Platform"/>
            <consortium name="The Broad Institute Genome Sequencing Center for Infectious Disease"/>
            <person name="Wu L."/>
            <person name="Ma J."/>
        </authorList>
    </citation>
    <scope>NUCLEOTIDE SEQUENCE [LARGE SCALE GENOMIC DNA]</scope>
    <source>
        <strain evidence="11">KCTC 33842</strain>
    </source>
</reference>
<accession>A0ABW5P0U8</accession>
<organism evidence="10 11">
    <name type="scientific">Deinococcus taklimakanensis</name>
    <dbReference type="NCBI Taxonomy" id="536443"/>
    <lineage>
        <taxon>Bacteria</taxon>
        <taxon>Thermotogati</taxon>
        <taxon>Deinococcota</taxon>
        <taxon>Deinococci</taxon>
        <taxon>Deinococcales</taxon>
        <taxon>Deinococcaceae</taxon>
        <taxon>Deinococcus</taxon>
    </lineage>
</organism>
<dbReference type="Pfam" id="PF03787">
    <property type="entry name" value="RAMPs"/>
    <property type="match status" value="1"/>
</dbReference>
<dbReference type="RefSeq" id="WP_386843546.1">
    <property type="nucleotide sequence ID" value="NZ_JBHUMK010000014.1"/>
</dbReference>
<gene>
    <name evidence="10" type="primary">csm3</name>
    <name evidence="10" type="ORF">ACFSR9_04775</name>
</gene>
<evidence type="ECO:0000256" key="4">
    <source>
        <dbReference type="ARBA" id="ARBA00022759"/>
    </source>
</evidence>
<evidence type="ECO:0000256" key="3">
    <source>
        <dbReference type="ARBA" id="ARBA00022722"/>
    </source>
</evidence>
<evidence type="ECO:0000256" key="7">
    <source>
        <dbReference type="ARBA" id="ARBA00023118"/>
    </source>
</evidence>
<comment type="similarity">
    <text evidence="1">Belongs to the CRISPR-associated Csm3 family.</text>
</comment>
<dbReference type="NCBIfam" id="TIGR02582">
    <property type="entry name" value="cas7_TM1809"/>
    <property type="match status" value="1"/>
</dbReference>
<keyword evidence="6" id="KW-0694">RNA-binding</keyword>
<dbReference type="InterPro" id="IPR005537">
    <property type="entry name" value="RAMP_III_fam"/>
</dbReference>
<keyword evidence="11" id="KW-1185">Reference proteome</keyword>
<evidence type="ECO:0000313" key="10">
    <source>
        <dbReference type="EMBL" id="MFD2608754.1"/>
    </source>
</evidence>
<evidence type="ECO:0000256" key="2">
    <source>
        <dbReference type="ARBA" id="ARBA00022150"/>
    </source>
</evidence>
<dbReference type="Proteomes" id="UP001597475">
    <property type="component" value="Unassembled WGS sequence"/>
</dbReference>
<name>A0ABW5P0U8_9DEIO</name>
<evidence type="ECO:0000256" key="8">
    <source>
        <dbReference type="ARBA" id="ARBA00033183"/>
    </source>
</evidence>
<dbReference type="InterPro" id="IPR013412">
    <property type="entry name" value="CRISPR-assoc_RAMP_Csm3"/>
</dbReference>
<proteinExistence type="inferred from homology"/>
<dbReference type="EMBL" id="JBHUMK010000014">
    <property type="protein sequence ID" value="MFD2608754.1"/>
    <property type="molecule type" value="Genomic_DNA"/>
</dbReference>
<evidence type="ECO:0000256" key="5">
    <source>
        <dbReference type="ARBA" id="ARBA00022801"/>
    </source>
</evidence>
<sequence>MERLFHGKIIIELPFKLLTGAHIGNANDGFAIGGVDKVVIRDAVTRLPIVPGSSLKGKLRSIVEALEGMEKKQPLEHGKWYGRSHESGGQTLYRHEADTREEALKNAVDRTFGTTGKGSADSNHPARLAVGDAQVTKDTAEVLADLEGDFPFTEIKSENFLDRITSAANPRQLERVPAGSVFVSRLTYTVEDTGHMQDDLKYLLAALKWLEDDYIGGNGSRGYGRLKFGKAEQLPLDTIPSLPIRVTVKPRSAYLQDQEPAAQEFASVVEFRQALEGTLLAPLRN</sequence>
<keyword evidence="4" id="KW-0255">Endonuclease</keyword>
<dbReference type="InterPro" id="IPR052216">
    <property type="entry name" value="CRISPR_Csm3_endoribonuclease"/>
</dbReference>
<feature type="domain" description="CRISPR type III-associated protein" evidence="9">
    <location>
        <begin position="15"/>
        <end position="227"/>
    </location>
</feature>
<protein>
    <recommendedName>
        <fullName evidence="2">CRISPR system Cms endoribonuclease Csm3</fullName>
    </recommendedName>
    <alternativeName>
        <fullName evidence="8">CRISPR type III A-associated RAMP protein Csm3</fullName>
    </alternativeName>
</protein>
<keyword evidence="5" id="KW-0378">Hydrolase</keyword>
<keyword evidence="7" id="KW-0051">Antiviral defense</keyword>
<dbReference type="PANTHER" id="PTHR35579:SF3">
    <property type="entry name" value="CRISPR SYSTEM CMS ENDORIBONUCLEASE CSM3"/>
    <property type="match status" value="1"/>
</dbReference>